<dbReference type="Gene3D" id="3.40.50.300">
    <property type="entry name" value="P-loop containing nucleotide triphosphate hydrolases"/>
    <property type="match status" value="2"/>
</dbReference>
<accession>A0A1M6W8W5</accession>
<dbReference type="AlphaFoldDB" id="A0A1M6W8W5"/>
<evidence type="ECO:0000313" key="5">
    <source>
        <dbReference type="EMBL" id="SHK90161.1"/>
    </source>
</evidence>
<keyword evidence="6" id="KW-1185">Reference proteome</keyword>
<dbReference type="GO" id="GO:0016887">
    <property type="term" value="F:ATP hydrolysis activity"/>
    <property type="evidence" value="ECO:0007669"/>
    <property type="project" value="InterPro"/>
</dbReference>
<gene>
    <name evidence="5" type="ORF">SAMN02745136_03627</name>
</gene>
<evidence type="ECO:0000256" key="1">
    <source>
        <dbReference type="ARBA" id="ARBA00009404"/>
    </source>
</evidence>
<feature type="domain" description="ABC transporter" evidence="4">
    <location>
        <begin position="6"/>
        <end position="247"/>
    </location>
</feature>
<dbReference type="STRING" id="1121322.SAMN02745136_03627"/>
<dbReference type="RefSeq" id="WP_073278256.1">
    <property type="nucleotide sequence ID" value="NZ_FRAC01000019.1"/>
</dbReference>
<dbReference type="PANTHER" id="PTHR43790">
    <property type="entry name" value="CARBOHYDRATE TRANSPORT ATP-BINDING PROTEIN MG119-RELATED"/>
    <property type="match status" value="1"/>
</dbReference>
<evidence type="ECO:0000256" key="3">
    <source>
        <dbReference type="ARBA" id="ARBA00022840"/>
    </source>
</evidence>
<evidence type="ECO:0000313" key="6">
    <source>
        <dbReference type="Proteomes" id="UP000184386"/>
    </source>
</evidence>
<dbReference type="PANTHER" id="PTHR43790:SF2">
    <property type="entry name" value="AUTOINDUCER 2 IMPORT ATP-BINDING PROTEIN LSRA"/>
    <property type="match status" value="1"/>
</dbReference>
<dbReference type="InterPro" id="IPR027417">
    <property type="entry name" value="P-loop_NTPase"/>
</dbReference>
<dbReference type="PROSITE" id="PS50893">
    <property type="entry name" value="ABC_TRANSPORTER_2"/>
    <property type="match status" value="2"/>
</dbReference>
<feature type="domain" description="ABC transporter" evidence="4">
    <location>
        <begin position="258"/>
        <end position="499"/>
    </location>
</feature>
<protein>
    <submittedName>
        <fullName evidence="5">Ribose transport system ATP-binding protein</fullName>
    </submittedName>
</protein>
<reference evidence="5 6" key="1">
    <citation type="submission" date="2016-11" db="EMBL/GenBank/DDBJ databases">
        <authorList>
            <person name="Jaros S."/>
            <person name="Januszkiewicz K."/>
            <person name="Wedrychowicz H."/>
        </authorList>
    </citation>
    <scope>NUCLEOTIDE SEQUENCE [LARGE SCALE GENOMIC DNA]</scope>
    <source>
        <strain evidence="5 6">DSM 15929</strain>
    </source>
</reference>
<dbReference type="SUPFAM" id="SSF52540">
    <property type="entry name" value="P-loop containing nucleoside triphosphate hydrolases"/>
    <property type="match status" value="2"/>
</dbReference>
<name>A0A1M6W8W5_9FIRM</name>
<dbReference type="OrthoDB" id="9804819at2"/>
<comment type="similarity">
    <text evidence="1">Belongs to the ABC transporter superfamily. AI-2 autoinducer porter (TC 3.A.1.2.8) family.</text>
</comment>
<keyword evidence="3 5" id="KW-0067">ATP-binding</keyword>
<dbReference type="InterPro" id="IPR003439">
    <property type="entry name" value="ABC_transporter-like_ATP-bd"/>
</dbReference>
<dbReference type="InterPro" id="IPR050107">
    <property type="entry name" value="ABC_carbohydrate_import_ATPase"/>
</dbReference>
<dbReference type="CDD" id="cd03215">
    <property type="entry name" value="ABC_Carb_Monos_II"/>
    <property type="match status" value="1"/>
</dbReference>
<dbReference type="Proteomes" id="UP000184386">
    <property type="component" value="Unassembled WGS sequence"/>
</dbReference>
<sequence length="499" mass="56183">MKNTILSYQNVSLVINNTPVLKNINLTMQEGEFRILLGSNGSGKSSLTRILGGIYPYGQYSGNVYFDNQLLHLSSPKDAILKGIILLQQDTYLYDQLSVAENLYCLFPGNKSGLSQMSSSQKIAMTEALFKEWDINLNPKKPISRLNAGQKRIIELLRLMLIDNAPKLLILDEPLNNLSDSFLKMFYRIIEHFINAGTAILYITHRLEEVMQYGSSISIVKDGELVTTFENPSTETKDVYKLLWSNLTSNRYPKLTLKRGNEVFCAEHLGNGDTLRDISFTLYKREIIGITGVIGAGKSILAKTLFGLCPASEGKFYVDCLEANIQSPQDAINLGIAYITDERIDAGLFMNQTSLENAFSLGSFSSRGLIRETPFEHKQFAKYSKRLNLFIDSQSNPEFLSGGEQQKLLLMRWFMTASKIFIFDEPTSRLDIASKTDIYNLFNDLLLKDAAIIVCSSDLEELTGICDRILVLNNGRITYEAERADKTSFSELYQHIGLE</sequence>
<dbReference type="InterPro" id="IPR003593">
    <property type="entry name" value="AAA+_ATPase"/>
</dbReference>
<dbReference type="SMART" id="SM00382">
    <property type="entry name" value="AAA"/>
    <property type="match status" value="2"/>
</dbReference>
<dbReference type="Pfam" id="PF00005">
    <property type="entry name" value="ABC_tran"/>
    <property type="match status" value="2"/>
</dbReference>
<proteinExistence type="inferred from homology"/>
<evidence type="ECO:0000259" key="4">
    <source>
        <dbReference type="PROSITE" id="PS50893"/>
    </source>
</evidence>
<dbReference type="EMBL" id="FRAC01000019">
    <property type="protein sequence ID" value="SHK90161.1"/>
    <property type="molecule type" value="Genomic_DNA"/>
</dbReference>
<evidence type="ECO:0000256" key="2">
    <source>
        <dbReference type="ARBA" id="ARBA00022741"/>
    </source>
</evidence>
<keyword evidence="2" id="KW-0547">Nucleotide-binding</keyword>
<organism evidence="5 6">
    <name type="scientific">Anaerocolumna jejuensis DSM 15929</name>
    <dbReference type="NCBI Taxonomy" id="1121322"/>
    <lineage>
        <taxon>Bacteria</taxon>
        <taxon>Bacillati</taxon>
        <taxon>Bacillota</taxon>
        <taxon>Clostridia</taxon>
        <taxon>Lachnospirales</taxon>
        <taxon>Lachnospiraceae</taxon>
        <taxon>Anaerocolumna</taxon>
    </lineage>
</organism>
<dbReference type="GO" id="GO:0005524">
    <property type="term" value="F:ATP binding"/>
    <property type="evidence" value="ECO:0007669"/>
    <property type="project" value="UniProtKB-KW"/>
</dbReference>